<proteinExistence type="predicted"/>
<accession>A0A2G9YKE3</accession>
<organism evidence="1 2">
    <name type="scientific">Candidatus Sherwoodlollariibacterium unditelluris</name>
    <dbReference type="NCBI Taxonomy" id="1974757"/>
    <lineage>
        <taxon>Bacteria</taxon>
        <taxon>Pseudomonadati</taxon>
        <taxon>Candidatus Omnitrophota</taxon>
        <taxon>Candidatus Sherwoodlollariibacterium</taxon>
    </lineage>
</organism>
<protein>
    <submittedName>
        <fullName evidence="1">Uncharacterized protein</fullName>
    </submittedName>
</protein>
<sequence>MEERKTKSLKNIEDKMASLETGSLRYHVLESAKNFKSSWIELGRSLYSVYKDKLYKEWGFVTFDAYTAKEIGVKKPTAMKLLRSYYFLEKEEPAYLEKDYTKSLDTAKLPSYDAVDLLRKAKDKKTLDQEDYSKLKKEIFEDGKDTQQVKRDLTALIRQREELEPEEAYRKKRVAILKRFLGSLKASKQEAEALKLLPVQLIKEAEELIKKIEAQIN</sequence>
<name>A0A2G9YKE3_9BACT</name>
<dbReference type="Proteomes" id="UP000231292">
    <property type="component" value="Unassembled WGS sequence"/>
</dbReference>
<reference evidence="1 2" key="1">
    <citation type="submission" date="2017-09" db="EMBL/GenBank/DDBJ databases">
        <title>Depth-based differentiation of microbial function through sediment-hosted aquifers and enrichment of novel symbionts in the deep terrestrial subsurface.</title>
        <authorList>
            <person name="Probst A.J."/>
            <person name="Ladd B."/>
            <person name="Jarett J.K."/>
            <person name="Geller-Mcgrath D.E."/>
            <person name="Sieber C.M."/>
            <person name="Emerson J.B."/>
            <person name="Anantharaman K."/>
            <person name="Thomas B.C."/>
            <person name="Malmstrom R."/>
            <person name="Stieglmeier M."/>
            <person name="Klingl A."/>
            <person name="Woyke T."/>
            <person name="Ryan C.M."/>
            <person name="Banfield J.F."/>
        </authorList>
    </citation>
    <scope>NUCLEOTIDE SEQUENCE [LARGE SCALE GENOMIC DNA]</scope>
    <source>
        <strain evidence="1">CG23_combo_of_CG06-09_8_20_14_all_41_10</strain>
    </source>
</reference>
<comment type="caution">
    <text evidence="1">The sequence shown here is derived from an EMBL/GenBank/DDBJ whole genome shotgun (WGS) entry which is preliminary data.</text>
</comment>
<dbReference type="EMBL" id="PCRK01000026">
    <property type="protein sequence ID" value="PIP19710.1"/>
    <property type="molecule type" value="Genomic_DNA"/>
</dbReference>
<evidence type="ECO:0000313" key="1">
    <source>
        <dbReference type="EMBL" id="PIP19710.1"/>
    </source>
</evidence>
<evidence type="ECO:0000313" key="2">
    <source>
        <dbReference type="Proteomes" id="UP000231292"/>
    </source>
</evidence>
<gene>
    <name evidence="1" type="ORF">COX41_01565</name>
</gene>
<dbReference type="AlphaFoldDB" id="A0A2G9YKE3"/>